<dbReference type="AlphaFoldDB" id="A0AAD7G5E6"/>
<evidence type="ECO:0000313" key="3">
    <source>
        <dbReference type="Proteomes" id="UP001221757"/>
    </source>
</evidence>
<proteinExistence type="predicted"/>
<keyword evidence="3" id="KW-1185">Reference proteome</keyword>
<name>A0AAD7G5E6_MYCRO</name>
<accession>A0AAD7G5E6</accession>
<evidence type="ECO:0000256" key="1">
    <source>
        <dbReference type="SAM" id="MobiDB-lite"/>
    </source>
</evidence>
<comment type="caution">
    <text evidence="2">The sequence shown here is derived from an EMBL/GenBank/DDBJ whole genome shotgun (WGS) entry which is preliminary data.</text>
</comment>
<sequence>MNFESNEKGKQILNHGLMRMVHVVAKLFNTIPKRRDTMYGNTVKQQRMLKRNACRRMHVGANFHELTLHPALEAKKIPIRGFDAHQASSGGPVRVTVKLKQGGWEIDSPRRAACGDAIRKVDRTRSNDKTASSVKWSPKTKAGFIPNTRG</sequence>
<gene>
    <name evidence="2" type="ORF">B0H17DRAFT_1144726</name>
</gene>
<reference evidence="2" key="1">
    <citation type="submission" date="2023-03" db="EMBL/GenBank/DDBJ databases">
        <title>Massive genome expansion in bonnet fungi (Mycena s.s.) driven by repeated elements and novel gene families across ecological guilds.</title>
        <authorList>
            <consortium name="Lawrence Berkeley National Laboratory"/>
            <person name="Harder C.B."/>
            <person name="Miyauchi S."/>
            <person name="Viragh M."/>
            <person name="Kuo A."/>
            <person name="Thoen E."/>
            <person name="Andreopoulos B."/>
            <person name="Lu D."/>
            <person name="Skrede I."/>
            <person name="Drula E."/>
            <person name="Henrissat B."/>
            <person name="Morin E."/>
            <person name="Kohler A."/>
            <person name="Barry K."/>
            <person name="LaButti K."/>
            <person name="Morin E."/>
            <person name="Salamov A."/>
            <person name="Lipzen A."/>
            <person name="Mereny Z."/>
            <person name="Hegedus B."/>
            <person name="Baldrian P."/>
            <person name="Stursova M."/>
            <person name="Weitz H."/>
            <person name="Taylor A."/>
            <person name="Grigoriev I.V."/>
            <person name="Nagy L.G."/>
            <person name="Martin F."/>
            <person name="Kauserud H."/>
        </authorList>
    </citation>
    <scope>NUCLEOTIDE SEQUENCE</scope>
    <source>
        <strain evidence="2">CBHHK067</strain>
    </source>
</reference>
<dbReference type="EMBL" id="JARKIE010000251">
    <property type="protein sequence ID" value="KAJ7661207.1"/>
    <property type="molecule type" value="Genomic_DNA"/>
</dbReference>
<organism evidence="2 3">
    <name type="scientific">Mycena rosella</name>
    <name type="common">Pink bonnet</name>
    <name type="synonym">Agaricus rosellus</name>
    <dbReference type="NCBI Taxonomy" id="1033263"/>
    <lineage>
        <taxon>Eukaryota</taxon>
        <taxon>Fungi</taxon>
        <taxon>Dikarya</taxon>
        <taxon>Basidiomycota</taxon>
        <taxon>Agaricomycotina</taxon>
        <taxon>Agaricomycetes</taxon>
        <taxon>Agaricomycetidae</taxon>
        <taxon>Agaricales</taxon>
        <taxon>Marasmiineae</taxon>
        <taxon>Mycenaceae</taxon>
        <taxon>Mycena</taxon>
    </lineage>
</organism>
<feature type="region of interest" description="Disordered" evidence="1">
    <location>
        <begin position="119"/>
        <end position="150"/>
    </location>
</feature>
<evidence type="ECO:0000313" key="2">
    <source>
        <dbReference type="EMBL" id="KAJ7661207.1"/>
    </source>
</evidence>
<dbReference type="Proteomes" id="UP001221757">
    <property type="component" value="Unassembled WGS sequence"/>
</dbReference>
<protein>
    <submittedName>
        <fullName evidence="2">Uncharacterized protein</fullName>
    </submittedName>
</protein>
<feature type="compositionally biased region" description="Basic and acidic residues" evidence="1">
    <location>
        <begin position="119"/>
        <end position="128"/>
    </location>
</feature>